<keyword evidence="1" id="KW-0472">Membrane</keyword>
<feature type="domain" description="Peptidase M56" evidence="2">
    <location>
        <begin position="3"/>
        <end position="147"/>
    </location>
</feature>
<dbReference type="Pfam" id="PF05569">
    <property type="entry name" value="Peptidase_M56"/>
    <property type="match status" value="1"/>
</dbReference>
<proteinExistence type="predicted"/>
<evidence type="ECO:0000313" key="3">
    <source>
        <dbReference type="EMBL" id="HJB81290.1"/>
    </source>
</evidence>
<feature type="transmembrane region" description="Helical" evidence="1">
    <location>
        <begin position="121"/>
        <end position="139"/>
    </location>
</feature>
<accession>A0A9D2SCJ0</accession>
<feature type="transmembrane region" description="Helical" evidence="1">
    <location>
        <begin position="34"/>
        <end position="57"/>
    </location>
</feature>
<feature type="transmembrane region" description="Helical" evidence="1">
    <location>
        <begin position="6"/>
        <end position="22"/>
    </location>
</feature>
<evidence type="ECO:0000256" key="1">
    <source>
        <dbReference type="SAM" id="Phobius"/>
    </source>
</evidence>
<gene>
    <name evidence="3" type="ORF">H9712_09900</name>
</gene>
<dbReference type="Proteomes" id="UP000823921">
    <property type="component" value="Unassembled WGS sequence"/>
</dbReference>
<reference evidence="3" key="1">
    <citation type="journal article" date="2021" name="PeerJ">
        <title>Extensive microbial diversity within the chicken gut microbiome revealed by metagenomics and culture.</title>
        <authorList>
            <person name="Gilroy R."/>
            <person name="Ravi A."/>
            <person name="Getino M."/>
            <person name="Pursley I."/>
            <person name="Horton D.L."/>
            <person name="Alikhan N.F."/>
            <person name="Baker D."/>
            <person name="Gharbi K."/>
            <person name="Hall N."/>
            <person name="Watson M."/>
            <person name="Adriaenssens E.M."/>
            <person name="Foster-Nyarko E."/>
            <person name="Jarju S."/>
            <person name="Secka A."/>
            <person name="Antonio M."/>
            <person name="Oren A."/>
            <person name="Chaudhuri R.R."/>
            <person name="La Ragione R."/>
            <person name="Hildebrand F."/>
            <person name="Pallen M.J."/>
        </authorList>
    </citation>
    <scope>NUCLEOTIDE SEQUENCE</scope>
    <source>
        <strain evidence="3">CHK192-8294</strain>
    </source>
</reference>
<dbReference type="AlphaFoldDB" id="A0A9D2SCJ0"/>
<evidence type="ECO:0000313" key="4">
    <source>
        <dbReference type="Proteomes" id="UP000823921"/>
    </source>
</evidence>
<reference evidence="3" key="2">
    <citation type="submission" date="2021-04" db="EMBL/GenBank/DDBJ databases">
        <authorList>
            <person name="Gilroy R."/>
        </authorList>
    </citation>
    <scope>NUCLEOTIDE SEQUENCE</scope>
    <source>
        <strain evidence="3">CHK192-8294</strain>
    </source>
</reference>
<keyword evidence="1" id="KW-1133">Transmembrane helix</keyword>
<name>A0A9D2SCJ0_9FIRM</name>
<dbReference type="InterPro" id="IPR008756">
    <property type="entry name" value="Peptidase_M56"/>
</dbReference>
<sequence>MKEVILTASVLILALILFRFLFRAAIPRRVQYALWALVLVRLLVPVQLPALPVVSVLDVSQQAGQQLTAVLEGPVEVPAQPAAEQIPDNTQTQVIEDIPTAGETSTTLPASTLSPAQVLDVVWKVGMAAMAAFFLTANLRFRLRLKKSRVPFPVEGCPLPVYLSDRLSSPC</sequence>
<organism evidence="3 4">
    <name type="scientific">Candidatus Flavonifractor intestinigallinarum</name>
    <dbReference type="NCBI Taxonomy" id="2838586"/>
    <lineage>
        <taxon>Bacteria</taxon>
        <taxon>Bacillati</taxon>
        <taxon>Bacillota</taxon>
        <taxon>Clostridia</taxon>
        <taxon>Eubacteriales</taxon>
        <taxon>Oscillospiraceae</taxon>
        <taxon>Flavonifractor</taxon>
    </lineage>
</organism>
<dbReference type="EMBL" id="DWXO01000094">
    <property type="protein sequence ID" value="HJB81290.1"/>
    <property type="molecule type" value="Genomic_DNA"/>
</dbReference>
<feature type="non-terminal residue" evidence="3">
    <location>
        <position position="171"/>
    </location>
</feature>
<protein>
    <submittedName>
        <fullName evidence="3">M56 family metallopeptidase</fullName>
    </submittedName>
</protein>
<evidence type="ECO:0000259" key="2">
    <source>
        <dbReference type="Pfam" id="PF05569"/>
    </source>
</evidence>
<keyword evidence="1" id="KW-0812">Transmembrane</keyword>
<comment type="caution">
    <text evidence="3">The sequence shown here is derived from an EMBL/GenBank/DDBJ whole genome shotgun (WGS) entry which is preliminary data.</text>
</comment>